<dbReference type="Pfam" id="PF13434">
    <property type="entry name" value="Lys_Orn_oxgnase"/>
    <property type="match status" value="1"/>
</dbReference>
<comment type="pathway">
    <text evidence="2">Siderophore biosynthesis.</text>
</comment>
<comment type="cofactor">
    <cofactor evidence="1">
        <name>FAD</name>
        <dbReference type="ChEBI" id="CHEBI:57692"/>
    </cofactor>
</comment>
<protein>
    <recommendedName>
        <fullName evidence="5">L-lysine N6-monooxygenase MbtG</fullName>
        <ecNumber evidence="4">1.14.13.59</ecNumber>
    </recommendedName>
    <alternativeName>
        <fullName evidence="14">Lysine 6-N-hydroxylase</fullName>
    </alternativeName>
    <alternativeName>
        <fullName evidence="13">Lysine N6-hydroxylase</fullName>
    </alternativeName>
    <alternativeName>
        <fullName evidence="11">Lysine-N-oxygenase</fullName>
    </alternativeName>
    <alternativeName>
        <fullName evidence="12">Mycobactin synthase protein G</fullName>
    </alternativeName>
</protein>
<dbReference type="GO" id="GO:0047091">
    <property type="term" value="F:L-lysine 6-monooxygenase (NADPH) activity"/>
    <property type="evidence" value="ECO:0007669"/>
    <property type="project" value="UniProtKB-EC"/>
</dbReference>
<accession>A0A1G7F7M2</accession>
<keyword evidence="10" id="KW-0503">Monooxygenase</keyword>
<evidence type="ECO:0000256" key="4">
    <source>
        <dbReference type="ARBA" id="ARBA00013076"/>
    </source>
</evidence>
<evidence type="ECO:0000256" key="2">
    <source>
        <dbReference type="ARBA" id="ARBA00004924"/>
    </source>
</evidence>
<gene>
    <name evidence="16" type="ORF">SAMN05216260_103250</name>
</gene>
<evidence type="ECO:0000256" key="1">
    <source>
        <dbReference type="ARBA" id="ARBA00001974"/>
    </source>
</evidence>
<evidence type="ECO:0000256" key="11">
    <source>
        <dbReference type="ARBA" id="ARBA00029939"/>
    </source>
</evidence>
<keyword evidence="8" id="KW-0521">NADP</keyword>
<dbReference type="SUPFAM" id="SSF51905">
    <property type="entry name" value="FAD/NAD(P)-binding domain"/>
    <property type="match status" value="2"/>
</dbReference>
<dbReference type="PANTHER" id="PTHR42802:SF1">
    <property type="entry name" value="L-ORNITHINE N(5)-MONOOXYGENASE"/>
    <property type="match status" value="1"/>
</dbReference>
<comment type="catalytic activity">
    <reaction evidence="15">
        <text>L-lysine + NADPH + O2 = N(6)-hydroxy-L-lysine + NADP(+) + H2O</text>
        <dbReference type="Rhea" id="RHEA:23228"/>
        <dbReference type="ChEBI" id="CHEBI:15377"/>
        <dbReference type="ChEBI" id="CHEBI:15379"/>
        <dbReference type="ChEBI" id="CHEBI:32551"/>
        <dbReference type="ChEBI" id="CHEBI:57783"/>
        <dbReference type="ChEBI" id="CHEBI:57820"/>
        <dbReference type="ChEBI" id="CHEBI:58349"/>
        <dbReference type="EC" id="1.14.13.59"/>
    </reaction>
</comment>
<dbReference type="Gene3D" id="3.50.50.60">
    <property type="entry name" value="FAD/NAD(P)-binding domain"/>
    <property type="match status" value="1"/>
</dbReference>
<evidence type="ECO:0000256" key="12">
    <source>
        <dbReference type="ARBA" id="ARBA00031158"/>
    </source>
</evidence>
<organism evidence="16 17">
    <name type="scientific">Streptomyces griseoaurantiacus</name>
    <dbReference type="NCBI Taxonomy" id="68213"/>
    <lineage>
        <taxon>Bacteria</taxon>
        <taxon>Bacillati</taxon>
        <taxon>Actinomycetota</taxon>
        <taxon>Actinomycetes</taxon>
        <taxon>Kitasatosporales</taxon>
        <taxon>Streptomycetaceae</taxon>
        <taxon>Streptomyces</taxon>
        <taxon>Streptomyces aurantiacus group</taxon>
    </lineage>
</organism>
<keyword evidence="7" id="KW-0274">FAD</keyword>
<dbReference type="AlphaFoldDB" id="A0A1G7F7M2"/>
<evidence type="ECO:0000256" key="8">
    <source>
        <dbReference type="ARBA" id="ARBA00022857"/>
    </source>
</evidence>
<evidence type="ECO:0000313" key="16">
    <source>
        <dbReference type="EMBL" id="SDE71844.1"/>
    </source>
</evidence>
<evidence type="ECO:0000256" key="9">
    <source>
        <dbReference type="ARBA" id="ARBA00023002"/>
    </source>
</evidence>
<evidence type="ECO:0000256" key="6">
    <source>
        <dbReference type="ARBA" id="ARBA00022630"/>
    </source>
</evidence>
<keyword evidence="6" id="KW-0285">Flavoprotein</keyword>
<name>A0A1G7F7M2_9ACTN</name>
<evidence type="ECO:0000313" key="17">
    <source>
        <dbReference type="Proteomes" id="UP000198614"/>
    </source>
</evidence>
<dbReference type="EMBL" id="FNAX01000003">
    <property type="protein sequence ID" value="SDE71844.1"/>
    <property type="molecule type" value="Genomic_DNA"/>
</dbReference>
<evidence type="ECO:0000256" key="7">
    <source>
        <dbReference type="ARBA" id="ARBA00022827"/>
    </source>
</evidence>
<dbReference type="InterPro" id="IPR036188">
    <property type="entry name" value="FAD/NAD-bd_sf"/>
</dbReference>
<evidence type="ECO:0000256" key="15">
    <source>
        <dbReference type="ARBA" id="ARBA00048407"/>
    </source>
</evidence>
<keyword evidence="9" id="KW-0560">Oxidoreductase</keyword>
<evidence type="ECO:0000256" key="3">
    <source>
        <dbReference type="ARBA" id="ARBA00007588"/>
    </source>
</evidence>
<evidence type="ECO:0000256" key="13">
    <source>
        <dbReference type="ARBA" id="ARBA00032493"/>
    </source>
</evidence>
<evidence type="ECO:0000256" key="5">
    <source>
        <dbReference type="ARBA" id="ARBA00016406"/>
    </source>
</evidence>
<dbReference type="EC" id="1.14.13.59" evidence="4"/>
<reference evidence="16 17" key="1">
    <citation type="submission" date="2016-10" db="EMBL/GenBank/DDBJ databases">
        <authorList>
            <person name="de Groot N.N."/>
        </authorList>
    </citation>
    <scope>NUCLEOTIDE SEQUENCE [LARGE SCALE GENOMIC DNA]</scope>
    <source>
        <strain evidence="16 17">CGMCC 4.1859</strain>
    </source>
</reference>
<evidence type="ECO:0000256" key="10">
    <source>
        <dbReference type="ARBA" id="ARBA00023033"/>
    </source>
</evidence>
<dbReference type="PANTHER" id="PTHR42802">
    <property type="entry name" value="MONOOXYGENASE"/>
    <property type="match status" value="1"/>
</dbReference>
<dbReference type="Proteomes" id="UP000198614">
    <property type="component" value="Unassembled WGS sequence"/>
</dbReference>
<comment type="similarity">
    <text evidence="3">Belongs to the lysine N(6)-hydroxylase/L-ornithine N(5)-oxygenase family.</text>
</comment>
<sequence length="433" mass="48419">MHLNDSETVHDLVGIGFGPANLSVAIALEESGHPLRAVFLDRKPAFAWHPGLMFAGAEMQVSFTKDLITMRNPRSRFSFLNYLAEQGPDRLAKFINLRTFYPTRVEFNDYYAWAAARFDDQVRWGTDVTEVSAVPGEDGVELLRVSLRDLAGGETGSLLTRNLILAPGGTPHVPEGVELGARVFHASETLERLERTFDDPSAPYHFNIVGSGQTSADVFTHLRRSYPQARITTNVRGFAMRPEDDTHFVNELFLPDFPDWFHGQDDDFRRRIIDGYALAAHTGVSYDLIPRIYREYYEDMVSGGKALSLRRFTELVAARSEPDRAVATYLHLDSGETSRTEADAVVLATGYRYPMPVPALAGLGAYLRMETPERYAIRRDYSVACVEEFAPRVFLQGFAEATHGFSEVLLSLMPVRAAEIVEALAKNASVQTR</sequence>
<evidence type="ECO:0000256" key="14">
    <source>
        <dbReference type="ARBA" id="ARBA00032738"/>
    </source>
</evidence>
<dbReference type="InterPro" id="IPR025700">
    <property type="entry name" value="Lys/Orn_oxygenase"/>
</dbReference>
<proteinExistence type="inferred from homology"/>